<comment type="caution">
    <text evidence="1">The sequence shown here is derived from an EMBL/GenBank/DDBJ whole genome shotgun (WGS) entry which is preliminary data.</text>
</comment>
<gene>
    <name evidence="1" type="ORF">FDP41_002364</name>
</gene>
<reference evidence="1 2" key="1">
    <citation type="journal article" date="2019" name="Sci. Rep.">
        <title>Nanopore sequencing improves the draft genome of the human pathogenic amoeba Naegleria fowleri.</title>
        <authorList>
            <person name="Liechti N."/>
            <person name="Schurch N."/>
            <person name="Bruggmann R."/>
            <person name="Wittwer M."/>
        </authorList>
    </citation>
    <scope>NUCLEOTIDE SEQUENCE [LARGE SCALE GENOMIC DNA]</scope>
    <source>
        <strain evidence="1 2">ATCC 30894</strain>
    </source>
</reference>
<dbReference type="AlphaFoldDB" id="A0A6A5BW78"/>
<dbReference type="VEuPathDB" id="AmoebaDB:FDP41_002364"/>
<sequence>MPRLKKTKKRNPQAVPSANSAYFDADIVQVICSFMNMEDYLPLQMVDTSFLKGVRQFCATIPYFRFTKHFFYLIETAGVKKEASLLQFSAQPPEIRPRSSTSNYIPKFTNSQSDRASMTIIHKQLRVLLSNLFVHAKSVYFSDVEITKSLMNDLMFDTRKPSVMEKNKDNRLNFKFTEMNVFETIEHISFVGCTFERSVMSFLASKLINLKSLLIFNSNELQYHEVYHWFNKKSKCKSLRFFYHDLIPIPEIIHEAKLTTEELEILTKKGHVLSADKKANQTSMLKWWATSKQDIQDMVESIPDHVIAIPIVCTCSYSLIEQKFQKYESALQEYMNLFGIFSNSFADRELRVQLCGGKIHKRRNNSVLPFHTTTAPSTTTQQVVLPPQLETINIDTMLNNVEFMLSNGLHLFDIPFDGYDFLQYAIFLHQNEPRLWNLFEKYHFRKLPDFNKLIIQPHLHEQVNTLLKGIIRLSVSTFYPVNMDNLIGFMQEIKEKKCYPRDFNDVLEDMLDHFPALIKPCVEKGLFNLNCSSLPLPAFYRPDEEDSKRAFEFLKEQHELERKTKKRKY</sequence>
<dbReference type="VEuPathDB" id="AmoebaDB:NF0007460"/>
<dbReference type="EMBL" id="VFQX01000029">
    <property type="protein sequence ID" value="KAF0978544.1"/>
    <property type="molecule type" value="Genomic_DNA"/>
</dbReference>
<protein>
    <submittedName>
        <fullName evidence="1">Uncharacterized protein</fullName>
    </submittedName>
</protein>
<dbReference type="OMA" id="ERACANI"/>
<dbReference type="VEuPathDB" id="AmoebaDB:NfTy_042220"/>
<dbReference type="OrthoDB" id="10339118at2759"/>
<dbReference type="GeneID" id="68109582"/>
<keyword evidence="2" id="KW-1185">Reference proteome</keyword>
<evidence type="ECO:0000313" key="1">
    <source>
        <dbReference type="EMBL" id="KAF0978544.1"/>
    </source>
</evidence>
<evidence type="ECO:0000313" key="2">
    <source>
        <dbReference type="Proteomes" id="UP000444721"/>
    </source>
</evidence>
<dbReference type="Proteomes" id="UP000444721">
    <property type="component" value="Unassembled WGS sequence"/>
</dbReference>
<name>A0A6A5BW78_NAEFO</name>
<proteinExistence type="predicted"/>
<dbReference type="RefSeq" id="XP_044563257.1">
    <property type="nucleotide sequence ID" value="XM_044705550.1"/>
</dbReference>
<organism evidence="1 2">
    <name type="scientific">Naegleria fowleri</name>
    <name type="common">Brain eating amoeba</name>
    <dbReference type="NCBI Taxonomy" id="5763"/>
    <lineage>
        <taxon>Eukaryota</taxon>
        <taxon>Discoba</taxon>
        <taxon>Heterolobosea</taxon>
        <taxon>Tetramitia</taxon>
        <taxon>Eutetramitia</taxon>
        <taxon>Vahlkampfiidae</taxon>
        <taxon>Naegleria</taxon>
    </lineage>
</organism>
<accession>A0A6A5BW78</accession>